<keyword evidence="4 5" id="KW-0663">Pyridoxal phosphate</keyword>
<dbReference type="RefSeq" id="WP_107940712.1">
    <property type="nucleotide sequence ID" value="NZ_QANS01000004.1"/>
</dbReference>
<keyword evidence="3" id="KW-0808">Transferase</keyword>
<dbReference type="InterPro" id="IPR000277">
    <property type="entry name" value="Cys/Met-Metab_PyrdxlP-dep_enz"/>
</dbReference>
<dbReference type="PIRSF" id="PIRSF001434">
    <property type="entry name" value="CGS"/>
    <property type="match status" value="1"/>
</dbReference>
<dbReference type="OrthoDB" id="9805807at2"/>
<comment type="cofactor">
    <cofactor evidence="1 6">
        <name>pyridoxal 5'-phosphate</name>
        <dbReference type="ChEBI" id="CHEBI:597326"/>
    </cofactor>
</comment>
<evidence type="ECO:0000256" key="5">
    <source>
        <dbReference type="PIRSR" id="PIRSR001434-2"/>
    </source>
</evidence>
<sequence length="413" mass="44632">MKYGITTRILHSDHVTGVEHGAVHKPMHTSAAYTQGSARDLAAVFKGDQSGYVYARQGNPTGAALEAKINLLEEARATACFSTGMAAIAAALVSLLRSGDHIVSSAFLFGNTNSLFQTLQAMGVEVSFVDSTDVKQVAAAVRPTTRIVFVETIANPRTQISDLAGIGALCAEKQLLYVVDNTLTTPVLLRGRDVQAGLVVHALTKGIGGHGNSMGGSVSDTGLFDWSKYSNILPAYKKGDAANWGILQIRKKGLRDFGATLRAEDAHRIAVGAETLVLRLARACDNALQLAQWLEKQPQIARVYYPGLKSHPQHQRAADLFKGSFGTLLSFELRDGFDCFDFLDALKLVIVSSHLSDTRTLAIPVAHTIYWEMGAERRKEMGIVDGLVRLSVGIEDLTDLQFDFTQALGQFKA</sequence>
<reference evidence="7 8" key="1">
    <citation type="submission" date="2018-04" db="EMBL/GenBank/DDBJ databases">
        <title>Novel species isolated from glacier.</title>
        <authorList>
            <person name="Liu Q."/>
            <person name="Xin Y.-H."/>
        </authorList>
    </citation>
    <scope>NUCLEOTIDE SEQUENCE [LARGE SCALE GENOMIC DNA]</scope>
    <source>
        <strain evidence="7 8">GT1R17</strain>
    </source>
</reference>
<accession>A0A2T5MEW2</accession>
<dbReference type="GO" id="GO:0019346">
    <property type="term" value="P:transsulfuration"/>
    <property type="evidence" value="ECO:0007669"/>
    <property type="project" value="InterPro"/>
</dbReference>
<evidence type="ECO:0000256" key="3">
    <source>
        <dbReference type="ARBA" id="ARBA00022679"/>
    </source>
</evidence>
<dbReference type="FunFam" id="3.40.640.10:FF:000046">
    <property type="entry name" value="Cystathionine gamma-lyase"/>
    <property type="match status" value="1"/>
</dbReference>
<dbReference type="InterPro" id="IPR015421">
    <property type="entry name" value="PyrdxlP-dep_Trfase_major"/>
</dbReference>
<evidence type="ECO:0000256" key="2">
    <source>
        <dbReference type="ARBA" id="ARBA00009077"/>
    </source>
</evidence>
<dbReference type="InterPro" id="IPR015424">
    <property type="entry name" value="PyrdxlP-dep_Trfase"/>
</dbReference>
<gene>
    <name evidence="7" type="ORF">CJD38_12610</name>
</gene>
<dbReference type="EMBL" id="QANS01000004">
    <property type="protein sequence ID" value="PTU31125.1"/>
    <property type="molecule type" value="Genomic_DNA"/>
</dbReference>
<dbReference type="GO" id="GO:0006535">
    <property type="term" value="P:cysteine biosynthetic process from serine"/>
    <property type="evidence" value="ECO:0007669"/>
    <property type="project" value="TreeGrafter"/>
</dbReference>
<dbReference type="Pfam" id="PF01053">
    <property type="entry name" value="Cys_Met_Meta_PP"/>
    <property type="match status" value="1"/>
</dbReference>
<evidence type="ECO:0000256" key="6">
    <source>
        <dbReference type="RuleBase" id="RU362118"/>
    </source>
</evidence>
<dbReference type="InterPro" id="IPR006235">
    <property type="entry name" value="OAc-hSer/O-AcSer_sulfhydrylase"/>
</dbReference>
<keyword evidence="8" id="KW-1185">Reference proteome</keyword>
<dbReference type="GO" id="GO:0030170">
    <property type="term" value="F:pyridoxal phosphate binding"/>
    <property type="evidence" value="ECO:0007669"/>
    <property type="project" value="InterPro"/>
</dbReference>
<evidence type="ECO:0000313" key="8">
    <source>
        <dbReference type="Proteomes" id="UP000244248"/>
    </source>
</evidence>
<dbReference type="Gene3D" id="3.90.1150.10">
    <property type="entry name" value="Aspartate Aminotransferase, domain 1"/>
    <property type="match status" value="1"/>
</dbReference>
<dbReference type="Proteomes" id="UP000244248">
    <property type="component" value="Unassembled WGS sequence"/>
</dbReference>
<evidence type="ECO:0008006" key="9">
    <source>
        <dbReference type="Google" id="ProtNLM"/>
    </source>
</evidence>
<dbReference type="SUPFAM" id="SSF53383">
    <property type="entry name" value="PLP-dependent transferases"/>
    <property type="match status" value="1"/>
</dbReference>
<protein>
    <recommendedName>
        <fullName evidence="9">Cystathionine gamma-synthase family protein</fullName>
    </recommendedName>
</protein>
<dbReference type="GO" id="GO:0003961">
    <property type="term" value="F:O-acetylhomoserine aminocarboxypropyltransferase activity"/>
    <property type="evidence" value="ECO:0007669"/>
    <property type="project" value="TreeGrafter"/>
</dbReference>
<dbReference type="NCBIfam" id="NF004609">
    <property type="entry name" value="PRK05939.1"/>
    <property type="match status" value="1"/>
</dbReference>
<evidence type="ECO:0000256" key="4">
    <source>
        <dbReference type="ARBA" id="ARBA00022898"/>
    </source>
</evidence>
<feature type="modified residue" description="N6-(pyridoxal phosphate)lysine" evidence="5">
    <location>
        <position position="205"/>
    </location>
</feature>
<dbReference type="GO" id="GO:0071269">
    <property type="term" value="P:L-homocysteine biosynthetic process"/>
    <property type="evidence" value="ECO:0007669"/>
    <property type="project" value="TreeGrafter"/>
</dbReference>
<dbReference type="PANTHER" id="PTHR43797:SF2">
    <property type="entry name" value="HOMOCYSTEINE_CYSTEINE SYNTHASE"/>
    <property type="match status" value="1"/>
</dbReference>
<evidence type="ECO:0000313" key="7">
    <source>
        <dbReference type="EMBL" id="PTU31125.1"/>
    </source>
</evidence>
<dbReference type="AlphaFoldDB" id="A0A2T5MEW2"/>
<dbReference type="Gene3D" id="3.40.640.10">
    <property type="entry name" value="Type I PLP-dependent aspartate aminotransferase-like (Major domain)"/>
    <property type="match status" value="1"/>
</dbReference>
<name>A0A2T5MEW2_9GAMM</name>
<comment type="similarity">
    <text evidence="2 6">Belongs to the trans-sulfuration enzymes family.</text>
</comment>
<dbReference type="PANTHER" id="PTHR43797">
    <property type="entry name" value="HOMOCYSTEINE/CYSTEINE SYNTHASE"/>
    <property type="match status" value="1"/>
</dbReference>
<proteinExistence type="inferred from homology"/>
<evidence type="ECO:0000256" key="1">
    <source>
        <dbReference type="ARBA" id="ARBA00001933"/>
    </source>
</evidence>
<comment type="caution">
    <text evidence="7">The sequence shown here is derived from an EMBL/GenBank/DDBJ whole genome shotgun (WGS) entry which is preliminary data.</text>
</comment>
<organism evidence="7 8">
    <name type="scientific">Stenotrophobium rhamnosiphilum</name>
    <dbReference type="NCBI Taxonomy" id="2029166"/>
    <lineage>
        <taxon>Bacteria</taxon>
        <taxon>Pseudomonadati</taxon>
        <taxon>Pseudomonadota</taxon>
        <taxon>Gammaproteobacteria</taxon>
        <taxon>Nevskiales</taxon>
        <taxon>Nevskiaceae</taxon>
        <taxon>Stenotrophobium</taxon>
    </lineage>
</organism>
<dbReference type="InterPro" id="IPR015422">
    <property type="entry name" value="PyrdxlP-dep_Trfase_small"/>
</dbReference>
<dbReference type="GO" id="GO:0004124">
    <property type="term" value="F:cysteine synthase activity"/>
    <property type="evidence" value="ECO:0007669"/>
    <property type="project" value="TreeGrafter"/>
</dbReference>
<dbReference type="GO" id="GO:0005737">
    <property type="term" value="C:cytoplasm"/>
    <property type="evidence" value="ECO:0007669"/>
    <property type="project" value="TreeGrafter"/>
</dbReference>